<accession>A0A6A6H426</accession>
<feature type="compositionally biased region" description="Basic and acidic residues" evidence="1">
    <location>
        <begin position="31"/>
        <end position="51"/>
    </location>
</feature>
<evidence type="ECO:0000313" key="3">
    <source>
        <dbReference type="Proteomes" id="UP000800092"/>
    </source>
</evidence>
<sequence length="267" mass="29300">MLNEDSPPPYPGPPSAESPRPLADTESTQLRNEKDPRRSQESFDSRHHRDASSTLKPGPSRLRASSAPGSDFHRGSFRATSPSVRAQASATPPKLTFQAYNTKVWFGRTVDITINGKTDVAFHVTYARSGLFTSKPNLTIQRTSTTGPIIATAYMRSSRLRQIAELLFPETGDRVIIDRGGMFEWKGTHHHGTSIWSSSLKLVDTHDTIIAVYGDKSYKSFRKQATISIKVPGLSDAMIEGIVCSALVIAERERRQQATAAAGMATI</sequence>
<keyword evidence="3" id="KW-1185">Reference proteome</keyword>
<reference evidence="2" key="1">
    <citation type="journal article" date="2020" name="Stud. Mycol.">
        <title>101 Dothideomycetes genomes: a test case for predicting lifestyles and emergence of pathogens.</title>
        <authorList>
            <person name="Haridas S."/>
            <person name="Albert R."/>
            <person name="Binder M."/>
            <person name="Bloem J."/>
            <person name="Labutti K."/>
            <person name="Salamov A."/>
            <person name="Andreopoulos B."/>
            <person name="Baker S."/>
            <person name="Barry K."/>
            <person name="Bills G."/>
            <person name="Bluhm B."/>
            <person name="Cannon C."/>
            <person name="Castanera R."/>
            <person name="Culley D."/>
            <person name="Daum C."/>
            <person name="Ezra D."/>
            <person name="Gonzalez J."/>
            <person name="Henrissat B."/>
            <person name="Kuo A."/>
            <person name="Liang C."/>
            <person name="Lipzen A."/>
            <person name="Lutzoni F."/>
            <person name="Magnuson J."/>
            <person name="Mondo S."/>
            <person name="Nolan M."/>
            <person name="Ohm R."/>
            <person name="Pangilinan J."/>
            <person name="Park H.-J."/>
            <person name="Ramirez L."/>
            <person name="Alfaro M."/>
            <person name="Sun H."/>
            <person name="Tritt A."/>
            <person name="Yoshinaga Y."/>
            <person name="Zwiers L.-H."/>
            <person name="Turgeon B."/>
            <person name="Goodwin S."/>
            <person name="Spatafora J."/>
            <person name="Crous P."/>
            <person name="Grigoriev I."/>
        </authorList>
    </citation>
    <scope>NUCLEOTIDE SEQUENCE</scope>
    <source>
        <strain evidence="2">Tuck. ex Michener</strain>
    </source>
</reference>
<feature type="compositionally biased region" description="Pro residues" evidence="1">
    <location>
        <begin position="1"/>
        <end position="16"/>
    </location>
</feature>
<dbReference type="Proteomes" id="UP000800092">
    <property type="component" value="Unassembled WGS sequence"/>
</dbReference>
<feature type="region of interest" description="Disordered" evidence="1">
    <location>
        <begin position="1"/>
        <end position="91"/>
    </location>
</feature>
<evidence type="ECO:0000313" key="2">
    <source>
        <dbReference type="EMBL" id="KAF2232631.1"/>
    </source>
</evidence>
<dbReference type="OrthoDB" id="4725912at2759"/>
<protein>
    <submittedName>
        <fullName evidence="2">Uncharacterized protein</fullName>
    </submittedName>
</protein>
<gene>
    <name evidence="2" type="ORF">EV356DRAFT_534361</name>
</gene>
<dbReference type="AlphaFoldDB" id="A0A6A6H426"/>
<name>A0A6A6H426_VIRVR</name>
<organism evidence="2 3">
    <name type="scientific">Viridothelium virens</name>
    <name type="common">Speckled blister lichen</name>
    <name type="synonym">Trypethelium virens</name>
    <dbReference type="NCBI Taxonomy" id="1048519"/>
    <lineage>
        <taxon>Eukaryota</taxon>
        <taxon>Fungi</taxon>
        <taxon>Dikarya</taxon>
        <taxon>Ascomycota</taxon>
        <taxon>Pezizomycotina</taxon>
        <taxon>Dothideomycetes</taxon>
        <taxon>Dothideomycetes incertae sedis</taxon>
        <taxon>Trypetheliales</taxon>
        <taxon>Trypetheliaceae</taxon>
        <taxon>Viridothelium</taxon>
    </lineage>
</organism>
<proteinExistence type="predicted"/>
<feature type="compositionally biased region" description="Polar residues" evidence="1">
    <location>
        <begin position="78"/>
        <end position="90"/>
    </location>
</feature>
<dbReference type="EMBL" id="ML991813">
    <property type="protein sequence ID" value="KAF2232631.1"/>
    <property type="molecule type" value="Genomic_DNA"/>
</dbReference>
<evidence type="ECO:0000256" key="1">
    <source>
        <dbReference type="SAM" id="MobiDB-lite"/>
    </source>
</evidence>